<evidence type="ECO:0000313" key="3">
    <source>
        <dbReference type="Proteomes" id="UP001334732"/>
    </source>
</evidence>
<feature type="signal peptide" evidence="1">
    <location>
        <begin position="1"/>
        <end position="23"/>
    </location>
</feature>
<accession>A0ABZ1CI34</accession>
<evidence type="ECO:0000256" key="1">
    <source>
        <dbReference type="SAM" id="SignalP"/>
    </source>
</evidence>
<organism evidence="2 3">
    <name type="scientific">Thiobacillus sedimenti</name>
    <dbReference type="NCBI Taxonomy" id="3110231"/>
    <lineage>
        <taxon>Bacteria</taxon>
        <taxon>Pseudomonadati</taxon>
        <taxon>Pseudomonadota</taxon>
        <taxon>Betaproteobacteria</taxon>
        <taxon>Nitrosomonadales</taxon>
        <taxon>Thiobacillaceae</taxon>
        <taxon>Thiobacillus</taxon>
    </lineage>
</organism>
<reference evidence="2 3" key="1">
    <citation type="submission" date="2023-12" db="EMBL/GenBank/DDBJ databases">
        <title>Thiobacillus sedimentum sp. nov., a chemolithoautotrophic sulfur-oxidizing bacterium isolated from freshwater sediment.</title>
        <authorList>
            <person name="Luo J."/>
            <person name="Dai C."/>
        </authorList>
    </citation>
    <scope>NUCLEOTIDE SEQUENCE [LARGE SCALE GENOMIC DNA]</scope>
    <source>
        <strain evidence="2 3">SCUT-2</strain>
    </source>
</reference>
<dbReference type="EMBL" id="CP141769">
    <property type="protein sequence ID" value="WRS38886.1"/>
    <property type="molecule type" value="Genomic_DNA"/>
</dbReference>
<keyword evidence="3" id="KW-1185">Reference proteome</keyword>
<dbReference type="RefSeq" id="WP_324779418.1">
    <property type="nucleotide sequence ID" value="NZ_CP141769.1"/>
</dbReference>
<protein>
    <submittedName>
        <fullName evidence="2">Uncharacterized protein</fullName>
    </submittedName>
</protein>
<feature type="chain" id="PRO_5047156706" evidence="1">
    <location>
        <begin position="24"/>
        <end position="127"/>
    </location>
</feature>
<proteinExistence type="predicted"/>
<keyword evidence="1" id="KW-0732">Signal</keyword>
<sequence>MRISVGHFVGALLMFCCVSVSFGSDVQTIQNAIATKFGQSSKGVLKSVELKASDIKVVASKGGIGDERDIVIDTAVALNRVNNNISNWKNVSVSVDNRIFSFKREDFDNFRSGKINDQQFLKRLDGK</sequence>
<name>A0ABZ1CI34_9PROT</name>
<dbReference type="Proteomes" id="UP001334732">
    <property type="component" value="Chromosome"/>
</dbReference>
<evidence type="ECO:0000313" key="2">
    <source>
        <dbReference type="EMBL" id="WRS38886.1"/>
    </source>
</evidence>
<gene>
    <name evidence="2" type="ORF">VA613_12885</name>
</gene>